<evidence type="ECO:0000256" key="7">
    <source>
        <dbReference type="SAM" id="MobiDB-lite"/>
    </source>
</evidence>
<reference evidence="9" key="1">
    <citation type="submission" date="2021-01" db="EMBL/GenBank/DDBJ databases">
        <title>Adiantum capillus-veneris genome.</title>
        <authorList>
            <person name="Fang Y."/>
            <person name="Liao Q."/>
        </authorList>
    </citation>
    <scope>NUCLEOTIDE SEQUENCE</scope>
    <source>
        <strain evidence="9">H3</strain>
        <tissue evidence="9">Leaf</tissue>
    </source>
</reference>
<evidence type="ECO:0000256" key="6">
    <source>
        <dbReference type="SAM" id="Coils"/>
    </source>
</evidence>
<keyword evidence="10" id="KW-1185">Reference proteome</keyword>
<evidence type="ECO:0000256" key="1">
    <source>
        <dbReference type="ARBA" id="ARBA00004123"/>
    </source>
</evidence>
<organism evidence="9 10">
    <name type="scientific">Adiantum capillus-veneris</name>
    <name type="common">Maidenhair fern</name>
    <dbReference type="NCBI Taxonomy" id="13818"/>
    <lineage>
        <taxon>Eukaryota</taxon>
        <taxon>Viridiplantae</taxon>
        <taxon>Streptophyta</taxon>
        <taxon>Embryophyta</taxon>
        <taxon>Tracheophyta</taxon>
        <taxon>Polypodiopsida</taxon>
        <taxon>Polypodiidae</taxon>
        <taxon>Polypodiales</taxon>
        <taxon>Pteridineae</taxon>
        <taxon>Pteridaceae</taxon>
        <taxon>Vittarioideae</taxon>
        <taxon>Adiantum</taxon>
    </lineage>
</organism>
<dbReference type="AlphaFoldDB" id="A0A9D4UDK2"/>
<dbReference type="GO" id="GO:0003700">
    <property type="term" value="F:DNA-binding transcription factor activity"/>
    <property type="evidence" value="ECO:0007669"/>
    <property type="project" value="InterPro"/>
</dbReference>
<proteinExistence type="predicted"/>
<feature type="compositionally biased region" description="Polar residues" evidence="7">
    <location>
        <begin position="585"/>
        <end position="595"/>
    </location>
</feature>
<keyword evidence="5" id="KW-0539">Nucleus</keyword>
<dbReference type="FunFam" id="2.20.25.80:FF:000002">
    <property type="entry name" value="probable WRKY transcription factor 31"/>
    <property type="match status" value="1"/>
</dbReference>
<dbReference type="PANTHER" id="PTHR31429:SF106">
    <property type="entry name" value="WRKY TRANSCRIPTION FACTOR 31-RELATED"/>
    <property type="match status" value="1"/>
</dbReference>
<dbReference type="InterPro" id="IPR003657">
    <property type="entry name" value="WRKY_dom"/>
</dbReference>
<feature type="domain" description="WRKY" evidence="8">
    <location>
        <begin position="302"/>
        <end position="368"/>
    </location>
</feature>
<feature type="compositionally biased region" description="Polar residues" evidence="7">
    <location>
        <begin position="399"/>
        <end position="409"/>
    </location>
</feature>
<feature type="compositionally biased region" description="Low complexity" evidence="7">
    <location>
        <begin position="389"/>
        <end position="398"/>
    </location>
</feature>
<dbReference type="GO" id="GO:0043565">
    <property type="term" value="F:sequence-specific DNA binding"/>
    <property type="evidence" value="ECO:0007669"/>
    <property type="project" value="InterPro"/>
</dbReference>
<dbReference type="GO" id="GO:0005634">
    <property type="term" value="C:nucleus"/>
    <property type="evidence" value="ECO:0007669"/>
    <property type="project" value="UniProtKB-SubCell"/>
</dbReference>
<evidence type="ECO:0000259" key="8">
    <source>
        <dbReference type="PROSITE" id="PS50811"/>
    </source>
</evidence>
<dbReference type="PROSITE" id="PS50811">
    <property type="entry name" value="WRKY"/>
    <property type="match status" value="1"/>
</dbReference>
<dbReference type="Pfam" id="PF03106">
    <property type="entry name" value="WRKY"/>
    <property type="match status" value="1"/>
</dbReference>
<accession>A0A9D4UDK2</accession>
<dbReference type="InterPro" id="IPR036576">
    <property type="entry name" value="WRKY_dom_sf"/>
</dbReference>
<feature type="region of interest" description="Disordered" evidence="7">
    <location>
        <begin position="566"/>
        <end position="609"/>
    </location>
</feature>
<keyword evidence="2" id="KW-0805">Transcription regulation</keyword>
<dbReference type="Proteomes" id="UP000886520">
    <property type="component" value="Chromosome 18"/>
</dbReference>
<keyword evidence="3" id="KW-0238">DNA-binding</keyword>
<dbReference type="PANTHER" id="PTHR31429">
    <property type="entry name" value="WRKY TRANSCRIPTION FACTOR 36-RELATED"/>
    <property type="match status" value="1"/>
</dbReference>
<sequence>MSPRGVVTGPVPAANTAPRSPIDLSISIKDEAAQLADNIQVLVRQDAAAAKQYCMDSSDDLATRDYLSGLPEQAPPLQEQDFLGNDLSGPSLLQGSKDTDYNQMDLLRQELTRISEENERLRMTLMNVSGNYKRLENHLISVLRQQNVDPQVYASKPSATLTQPNMQGPMQEELVKANLVTASQSVKEAPAESMSETSSDSNGNKVVKSGDRKRHIANGNATVNRAGSPKRARSLGEEDHRQSGEHHEYATGIISSLEQERRFKEGDNMKQLALTPSAPASTQEQQTDAIVRKARVSVRARCEAPMLNDGCQWRKYGQKMAKGNPCPRAYYRCTMAAACPVRKQVQRCAEDTSILITTYEGNHNHALPPAAQAMASTTSAAASMLLAGSSTSTNSNGNQLDPSSSLVSTSNTTQMAPSFFAGRMLPPTANACISASAPFPTITLDLTNPPLMNSTSQPFNLQQHLLDPNSATHSSSPWKFPFHLNPSPAQQDLLFSTQNLFSHGSLSAALAPNAASIAPSINMGPPHGQNLLLDSVSAATAALTADPNFTAALAAAITSILTQPKASDLPPQAAAPSLSMPCGPATQSSKLTSQESQDKQAGHTHSQSS</sequence>
<keyword evidence="4" id="KW-0804">Transcription</keyword>
<evidence type="ECO:0000256" key="3">
    <source>
        <dbReference type="ARBA" id="ARBA00023125"/>
    </source>
</evidence>
<keyword evidence="6" id="KW-0175">Coiled coil</keyword>
<gene>
    <name evidence="9" type="ORF">GOP47_0018628</name>
</gene>
<dbReference type="Gene3D" id="2.20.25.80">
    <property type="entry name" value="WRKY domain"/>
    <property type="match status" value="1"/>
</dbReference>
<comment type="caution">
    <text evidence="9">The sequence shown here is derived from an EMBL/GenBank/DDBJ whole genome shotgun (WGS) entry which is preliminary data.</text>
</comment>
<evidence type="ECO:0000313" key="9">
    <source>
        <dbReference type="EMBL" id="KAI5066004.1"/>
    </source>
</evidence>
<protein>
    <recommendedName>
        <fullName evidence="8">WRKY domain-containing protein</fullName>
    </recommendedName>
</protein>
<feature type="region of interest" description="Disordered" evidence="7">
    <location>
        <begin position="389"/>
        <end position="409"/>
    </location>
</feature>
<evidence type="ECO:0000256" key="2">
    <source>
        <dbReference type="ARBA" id="ARBA00023015"/>
    </source>
</evidence>
<feature type="compositionally biased region" description="Basic and acidic residues" evidence="7">
    <location>
        <begin position="234"/>
        <end position="249"/>
    </location>
</feature>
<dbReference type="SMART" id="SM00774">
    <property type="entry name" value="WRKY"/>
    <property type="match status" value="1"/>
</dbReference>
<evidence type="ECO:0000256" key="4">
    <source>
        <dbReference type="ARBA" id="ARBA00023163"/>
    </source>
</evidence>
<feature type="coiled-coil region" evidence="6">
    <location>
        <begin position="104"/>
        <end position="138"/>
    </location>
</feature>
<feature type="region of interest" description="Disordered" evidence="7">
    <location>
        <begin position="185"/>
        <end position="251"/>
    </location>
</feature>
<dbReference type="InterPro" id="IPR044810">
    <property type="entry name" value="WRKY_plant"/>
</dbReference>
<evidence type="ECO:0000256" key="5">
    <source>
        <dbReference type="ARBA" id="ARBA00023242"/>
    </source>
</evidence>
<comment type="subcellular location">
    <subcellularLocation>
        <location evidence="1">Nucleus</location>
    </subcellularLocation>
</comment>
<feature type="region of interest" description="Disordered" evidence="7">
    <location>
        <begin position="67"/>
        <end position="98"/>
    </location>
</feature>
<feature type="compositionally biased region" description="Polar residues" evidence="7">
    <location>
        <begin position="194"/>
        <end position="204"/>
    </location>
</feature>
<dbReference type="EMBL" id="JABFUD020000018">
    <property type="protein sequence ID" value="KAI5066004.1"/>
    <property type="molecule type" value="Genomic_DNA"/>
</dbReference>
<dbReference type="OrthoDB" id="2020995at2759"/>
<name>A0A9D4UDK2_ADICA</name>
<dbReference type="SUPFAM" id="SSF118290">
    <property type="entry name" value="WRKY DNA-binding domain"/>
    <property type="match status" value="1"/>
</dbReference>
<evidence type="ECO:0000313" key="10">
    <source>
        <dbReference type="Proteomes" id="UP000886520"/>
    </source>
</evidence>